<evidence type="ECO:0000256" key="3">
    <source>
        <dbReference type="PROSITE-ProRule" id="PRU00357"/>
    </source>
</evidence>
<dbReference type="GO" id="GO:0006355">
    <property type="term" value="P:regulation of DNA-templated transcription"/>
    <property type="evidence" value="ECO:0007669"/>
    <property type="project" value="TreeGrafter"/>
</dbReference>
<keyword evidence="2 3" id="KW-0539">Nucleus</keyword>
<dbReference type="InterPro" id="IPR010402">
    <property type="entry name" value="CCT_domain"/>
</dbReference>
<dbReference type="Proteomes" id="UP000825935">
    <property type="component" value="Chromosome 16"/>
</dbReference>
<dbReference type="PANTHER" id="PTHR31874:SF1">
    <property type="entry name" value="ZINC FINGER PROTEIN CONSTANS-LIKE 6"/>
    <property type="match status" value="1"/>
</dbReference>
<dbReference type="InterPro" id="IPR052453">
    <property type="entry name" value="CONSTANS-like_ZF"/>
</dbReference>
<dbReference type="GO" id="GO:0005634">
    <property type="term" value="C:nucleus"/>
    <property type="evidence" value="ECO:0007669"/>
    <property type="project" value="UniProtKB-SubCell"/>
</dbReference>
<evidence type="ECO:0000313" key="6">
    <source>
        <dbReference type="Proteomes" id="UP000825935"/>
    </source>
</evidence>
<dbReference type="AlphaFoldDB" id="A0A8T2T4N1"/>
<name>A0A8T2T4N1_CERRI</name>
<reference evidence="5" key="1">
    <citation type="submission" date="2021-08" db="EMBL/GenBank/DDBJ databases">
        <title>WGS assembly of Ceratopteris richardii.</title>
        <authorList>
            <person name="Marchant D.B."/>
            <person name="Chen G."/>
            <person name="Jenkins J."/>
            <person name="Shu S."/>
            <person name="Leebens-Mack J."/>
            <person name="Grimwood J."/>
            <person name="Schmutz J."/>
            <person name="Soltis P."/>
            <person name="Soltis D."/>
            <person name="Chen Z.-H."/>
        </authorList>
    </citation>
    <scope>NUCLEOTIDE SEQUENCE</scope>
    <source>
        <strain evidence="5">Whitten #5841</strain>
        <tissue evidence="5">Leaf</tissue>
    </source>
</reference>
<proteinExistence type="predicted"/>
<sequence>MHRCQNMVLRNDCTNSCKQPGLGTTSCATAYRRTWFNQSVSRNTSQDMGYQIKRRSSSARSAVAVRPTKRPRTSWGKPRVDLVRLTCLSFFPQEEAAASSTSPCSEHHPTDAVSSSGSSSTRFQYSCVEIQPAQQHLAVKLEDDDDDPLQQIPNFFYSEDFLTLSIRDSPACFDQPSQCMLPSNSWPVSPPSSSTDEPCTEPLCSSVTDEISRDDLINWDLNLQEETCNLLSEQFYEIEKDIGSMMDACAQHALEREHLSQHEGKMSVALRPWEYGSNDCSPTVQPRRQFSKVKEEQAADCGSKVISEREGSPSADVSTVEEHTDLIGEDQEDYRIDLLDFEPTEHDHETAACIQVKDEDNGDDEGWGTAAIHQFNFLTGTDEIGQCWDRHKLTLSLNYEDILNAWYDKGSPFTDGSWSAARVPVLDLTAWQPNVNQADELVEAETTSNMIVIAPPTSNIYGGADISGVSSTLRHARVLRYREKRQTRLFSKKIRYEVRKLNAERRPRMKGRFIKRLGD</sequence>
<evidence type="ECO:0000256" key="2">
    <source>
        <dbReference type="ARBA" id="ARBA00023242"/>
    </source>
</evidence>
<evidence type="ECO:0000259" key="4">
    <source>
        <dbReference type="PROSITE" id="PS51017"/>
    </source>
</evidence>
<dbReference type="Pfam" id="PF06203">
    <property type="entry name" value="CCT"/>
    <property type="match status" value="1"/>
</dbReference>
<keyword evidence="6" id="KW-1185">Reference proteome</keyword>
<evidence type="ECO:0000256" key="1">
    <source>
        <dbReference type="ARBA" id="ARBA00004123"/>
    </source>
</evidence>
<dbReference type="OMA" id="IEREMSC"/>
<dbReference type="PROSITE" id="PS51017">
    <property type="entry name" value="CCT"/>
    <property type="match status" value="1"/>
</dbReference>
<feature type="domain" description="CCT" evidence="4">
    <location>
        <begin position="474"/>
        <end position="516"/>
    </location>
</feature>
<comment type="caution">
    <text evidence="5">The sequence shown here is derived from an EMBL/GenBank/DDBJ whole genome shotgun (WGS) entry which is preliminary data.</text>
</comment>
<accession>A0A8T2T4N1</accession>
<gene>
    <name evidence="5" type="ORF">KP509_16G076600</name>
</gene>
<evidence type="ECO:0000313" key="5">
    <source>
        <dbReference type="EMBL" id="KAH7388454.1"/>
    </source>
</evidence>
<organism evidence="5 6">
    <name type="scientific">Ceratopteris richardii</name>
    <name type="common">Triangle waterfern</name>
    <dbReference type="NCBI Taxonomy" id="49495"/>
    <lineage>
        <taxon>Eukaryota</taxon>
        <taxon>Viridiplantae</taxon>
        <taxon>Streptophyta</taxon>
        <taxon>Embryophyta</taxon>
        <taxon>Tracheophyta</taxon>
        <taxon>Polypodiopsida</taxon>
        <taxon>Polypodiidae</taxon>
        <taxon>Polypodiales</taxon>
        <taxon>Pteridineae</taxon>
        <taxon>Pteridaceae</taxon>
        <taxon>Parkerioideae</taxon>
        <taxon>Ceratopteris</taxon>
    </lineage>
</organism>
<dbReference type="OrthoDB" id="153872at2759"/>
<protein>
    <recommendedName>
        <fullName evidence="4">CCT domain-containing protein</fullName>
    </recommendedName>
</protein>
<comment type="subcellular location">
    <subcellularLocation>
        <location evidence="1 3">Nucleus</location>
    </subcellularLocation>
</comment>
<dbReference type="PANTHER" id="PTHR31874">
    <property type="entry name" value="CCT MOTIF FAMILY PROTEIN, EXPRESSED"/>
    <property type="match status" value="1"/>
</dbReference>
<dbReference type="EMBL" id="CM035421">
    <property type="protein sequence ID" value="KAH7388454.1"/>
    <property type="molecule type" value="Genomic_DNA"/>
</dbReference>